<protein>
    <submittedName>
        <fullName evidence="1">Glycosyl transferase</fullName>
    </submittedName>
</protein>
<dbReference type="PANTHER" id="PTHR21015">
    <property type="entry name" value="UDP-N-ACETYLGLUCOSAMINE--N-ACETYLMURAMYL-(PENTAPEPTIDE) PYROPHOSPHORYL-UNDECAPRENOL N-ACETYLGLUCOSAMINE TRANSFERASE 1"/>
    <property type="match status" value="1"/>
</dbReference>
<dbReference type="Gene3D" id="3.40.50.2000">
    <property type="entry name" value="Glycogen Phosphorylase B"/>
    <property type="match status" value="1"/>
</dbReference>
<dbReference type="Proteomes" id="UP000318126">
    <property type="component" value="Unassembled WGS sequence"/>
</dbReference>
<dbReference type="GO" id="GO:0016757">
    <property type="term" value="F:glycosyltransferase activity"/>
    <property type="evidence" value="ECO:0007669"/>
    <property type="project" value="TreeGrafter"/>
</dbReference>
<reference evidence="2" key="1">
    <citation type="submission" date="2019-07" db="EMBL/GenBank/DDBJ databases">
        <title>Shewanella sp. YLB-08 draft genomic sequence.</title>
        <authorList>
            <person name="Yu L."/>
        </authorList>
    </citation>
    <scope>NUCLEOTIDE SEQUENCE [LARGE SCALE GENOMIC DNA]</scope>
    <source>
        <strain evidence="2">JCM 20706</strain>
    </source>
</reference>
<name>A0A553JT12_SHEHA</name>
<keyword evidence="1" id="KW-0808">Transferase</keyword>
<dbReference type="Gene3D" id="3.40.50.11190">
    <property type="match status" value="1"/>
</dbReference>
<keyword evidence="2" id="KW-1185">Reference proteome</keyword>
<dbReference type="OrthoDB" id="6290225at2"/>
<dbReference type="SUPFAM" id="SSF53756">
    <property type="entry name" value="UDP-Glycosyltransferase/glycogen phosphorylase"/>
    <property type="match status" value="1"/>
</dbReference>
<organism evidence="1 2">
    <name type="scientific">Shewanella hanedai</name>
    <name type="common">Alteromonas hanedai</name>
    <dbReference type="NCBI Taxonomy" id="25"/>
    <lineage>
        <taxon>Bacteria</taxon>
        <taxon>Pseudomonadati</taxon>
        <taxon>Pseudomonadota</taxon>
        <taxon>Gammaproteobacteria</taxon>
        <taxon>Alteromonadales</taxon>
        <taxon>Shewanellaceae</taxon>
        <taxon>Shewanella</taxon>
    </lineage>
</organism>
<dbReference type="EMBL" id="VKGK01000003">
    <property type="protein sequence ID" value="TRY15594.1"/>
    <property type="molecule type" value="Genomic_DNA"/>
</dbReference>
<dbReference type="PANTHER" id="PTHR21015:SF22">
    <property type="entry name" value="GLYCOSYLTRANSFERASE"/>
    <property type="match status" value="1"/>
</dbReference>
<evidence type="ECO:0000313" key="1">
    <source>
        <dbReference type="EMBL" id="TRY15594.1"/>
    </source>
</evidence>
<accession>A0A553JT12</accession>
<dbReference type="AlphaFoldDB" id="A0A553JT12"/>
<sequence length="319" mass="35885">MNVVFICSGNEVTGFGHVSRCLNIASGLARLLPAKQIHFYGDYGHFSKQKIAQAGFTRVEGLPAENLTDTLLIIDDYQITETSLKGYCNRGARLVIIDDFDQFAFECVDLIINFRFEAEKICQPTDKHLLGLDYLPVAPSFEQLRKQRLNNRSDNDIKSVLVFIGGTDRMNFAPTLLSCLDKVLHSKQIIWLTNQDVRLSLRNNQLTQVPYVDDMAELYSSVDLVFSGGGLSKYEAGFCLLPNAAVSQTELQQDDTYVLAENALSFDLGLIGEVDEEELIRRLTVFLTPDVIEQQREAMVNAYRSDSTAKLAEKIFYLL</sequence>
<evidence type="ECO:0000313" key="2">
    <source>
        <dbReference type="Proteomes" id="UP000318126"/>
    </source>
</evidence>
<comment type="caution">
    <text evidence="1">The sequence shown here is derived from an EMBL/GenBank/DDBJ whole genome shotgun (WGS) entry which is preliminary data.</text>
</comment>
<dbReference type="RefSeq" id="WP_143563206.1">
    <property type="nucleotide sequence ID" value="NZ_BMPL01000003.1"/>
</dbReference>
<proteinExistence type="predicted"/>
<gene>
    <name evidence="1" type="ORF">FN961_03720</name>
</gene>